<protein>
    <recommendedName>
        <fullName evidence="5">Plastocyanin-like domain-containing protein</fullName>
    </recommendedName>
</protein>
<dbReference type="EMBL" id="CM007368">
    <property type="protein sequence ID" value="OIW06190.1"/>
    <property type="molecule type" value="Genomic_DNA"/>
</dbReference>
<dbReference type="STRING" id="3871.A0A1J7H0C6"/>
<evidence type="ECO:0000256" key="1">
    <source>
        <dbReference type="ARBA" id="ARBA00010607"/>
    </source>
</evidence>
<dbReference type="InterPro" id="IPR001938">
    <property type="entry name" value="Thaumatin"/>
</dbReference>
<dbReference type="OMA" id="RSRNTIW"/>
<dbReference type="Gene3D" id="2.60.110.10">
    <property type="entry name" value="Thaumatin"/>
    <property type="match status" value="1"/>
</dbReference>
<reference evidence="3 4" key="1">
    <citation type="journal article" date="2017" name="Plant Biotechnol. J.">
        <title>A comprehensive draft genome sequence for lupin (Lupinus angustifolius), an emerging health food: insights into plant-microbe interactions and legume evolution.</title>
        <authorList>
            <person name="Hane J.K."/>
            <person name="Ming Y."/>
            <person name="Kamphuis L.G."/>
            <person name="Nelson M.N."/>
            <person name="Garg G."/>
            <person name="Atkins C.A."/>
            <person name="Bayer P.E."/>
            <person name="Bravo A."/>
            <person name="Bringans S."/>
            <person name="Cannon S."/>
            <person name="Edwards D."/>
            <person name="Foley R."/>
            <person name="Gao L.L."/>
            <person name="Harrison M.J."/>
            <person name="Huang W."/>
            <person name="Hurgobin B."/>
            <person name="Li S."/>
            <person name="Liu C.W."/>
            <person name="McGrath A."/>
            <person name="Morahan G."/>
            <person name="Murray J."/>
            <person name="Weller J."/>
            <person name="Jian J."/>
            <person name="Singh K.B."/>
        </authorList>
    </citation>
    <scope>NUCLEOTIDE SEQUENCE [LARGE SCALE GENOMIC DNA]</scope>
    <source>
        <strain evidence="4">cv. Tanjil</strain>
        <tissue evidence="3">Whole plant</tissue>
    </source>
</reference>
<evidence type="ECO:0008006" key="5">
    <source>
        <dbReference type="Google" id="ProtNLM"/>
    </source>
</evidence>
<dbReference type="AlphaFoldDB" id="A0A1J7H0C6"/>
<proteinExistence type="inferred from homology"/>
<dbReference type="Pfam" id="PF00314">
    <property type="entry name" value="Thaumatin"/>
    <property type="match status" value="1"/>
</dbReference>
<name>A0A1J7H0C6_LUPAN</name>
<accession>A0A1J7H0C6</accession>
<keyword evidence="2" id="KW-0732">Signal</keyword>
<feature type="chain" id="PRO_5012634021" description="Plastocyanin-like domain-containing protein" evidence="2">
    <location>
        <begin position="20"/>
        <end position="70"/>
    </location>
</feature>
<feature type="signal peptide" evidence="2">
    <location>
        <begin position="1"/>
        <end position="19"/>
    </location>
</feature>
<gene>
    <name evidence="3" type="ORF">TanjilG_23070</name>
</gene>
<dbReference type="Gramene" id="OIW06190">
    <property type="protein sequence ID" value="OIW06190"/>
    <property type="gene ID" value="TanjilG_23070"/>
</dbReference>
<dbReference type="SUPFAM" id="SSF49870">
    <property type="entry name" value="Osmotin, thaumatin-like protein"/>
    <property type="match status" value="1"/>
</dbReference>
<evidence type="ECO:0000256" key="2">
    <source>
        <dbReference type="SAM" id="SignalP"/>
    </source>
</evidence>
<dbReference type="InterPro" id="IPR037176">
    <property type="entry name" value="Osmotin/thaumatin-like_sf"/>
</dbReference>
<sequence>MAIEQLSLIVMLFSIGVEATNFTVQNRSRNTIWPGILTGAGKPQLMDGGVQLKPGQQINITAPTGWSGHF</sequence>
<dbReference type="Proteomes" id="UP000188354">
    <property type="component" value="Chromosome LG08"/>
</dbReference>
<keyword evidence="4" id="KW-1185">Reference proteome</keyword>
<organism evidence="3 4">
    <name type="scientific">Lupinus angustifolius</name>
    <name type="common">Narrow-leaved blue lupine</name>
    <dbReference type="NCBI Taxonomy" id="3871"/>
    <lineage>
        <taxon>Eukaryota</taxon>
        <taxon>Viridiplantae</taxon>
        <taxon>Streptophyta</taxon>
        <taxon>Embryophyta</taxon>
        <taxon>Tracheophyta</taxon>
        <taxon>Spermatophyta</taxon>
        <taxon>Magnoliopsida</taxon>
        <taxon>eudicotyledons</taxon>
        <taxon>Gunneridae</taxon>
        <taxon>Pentapetalae</taxon>
        <taxon>rosids</taxon>
        <taxon>fabids</taxon>
        <taxon>Fabales</taxon>
        <taxon>Fabaceae</taxon>
        <taxon>Papilionoideae</taxon>
        <taxon>50 kb inversion clade</taxon>
        <taxon>genistoids sensu lato</taxon>
        <taxon>core genistoids</taxon>
        <taxon>Genisteae</taxon>
        <taxon>Lupinus</taxon>
    </lineage>
</organism>
<evidence type="ECO:0000313" key="4">
    <source>
        <dbReference type="Proteomes" id="UP000188354"/>
    </source>
</evidence>
<dbReference type="PANTHER" id="PTHR31048">
    <property type="entry name" value="OS03G0233200 PROTEIN"/>
    <property type="match status" value="1"/>
</dbReference>
<comment type="similarity">
    <text evidence="1">Belongs to the thaumatin family.</text>
</comment>
<evidence type="ECO:0000313" key="3">
    <source>
        <dbReference type="EMBL" id="OIW06190.1"/>
    </source>
</evidence>